<dbReference type="KEGG" id="fbm:MQE35_14770"/>
<feature type="compositionally biased region" description="Polar residues" evidence="2">
    <location>
        <begin position="170"/>
        <end position="185"/>
    </location>
</feature>
<feature type="compositionally biased region" description="Basic and acidic residues" evidence="2">
    <location>
        <begin position="220"/>
        <end position="237"/>
    </location>
</feature>
<evidence type="ECO:0000256" key="2">
    <source>
        <dbReference type="SAM" id="MobiDB-lite"/>
    </source>
</evidence>
<dbReference type="RefSeq" id="WP_255842248.1">
    <property type="nucleotide sequence ID" value="NZ_CP094358.1"/>
</dbReference>
<dbReference type="Proteomes" id="UP000831290">
    <property type="component" value="Chromosome"/>
</dbReference>
<evidence type="ECO:0000256" key="1">
    <source>
        <dbReference type="SAM" id="Coils"/>
    </source>
</evidence>
<keyword evidence="4" id="KW-1185">Reference proteome</keyword>
<gene>
    <name evidence="3" type="ORF">MQE35_14770</name>
</gene>
<name>A0A9E7D2R7_9FLAO</name>
<keyword evidence="1" id="KW-0175">Coiled coil</keyword>
<organism evidence="3 4">
    <name type="scientific">Abyssalbus ytuae</name>
    <dbReference type="NCBI Taxonomy" id="2926907"/>
    <lineage>
        <taxon>Bacteria</taxon>
        <taxon>Pseudomonadati</taxon>
        <taxon>Bacteroidota</taxon>
        <taxon>Flavobacteriia</taxon>
        <taxon>Flavobacteriales</taxon>
        <taxon>Flavobacteriaceae</taxon>
        <taxon>Abyssalbus</taxon>
    </lineage>
</organism>
<feature type="region of interest" description="Disordered" evidence="2">
    <location>
        <begin position="145"/>
        <end position="298"/>
    </location>
</feature>
<protein>
    <submittedName>
        <fullName evidence="3">Uncharacterized protein</fullName>
    </submittedName>
</protein>
<dbReference type="AlphaFoldDB" id="A0A9E7D2R7"/>
<proteinExistence type="predicted"/>
<evidence type="ECO:0000313" key="3">
    <source>
        <dbReference type="EMBL" id="UOB16989.1"/>
    </source>
</evidence>
<feature type="coiled-coil region" evidence="1">
    <location>
        <begin position="3"/>
        <end position="37"/>
    </location>
</feature>
<evidence type="ECO:0000313" key="4">
    <source>
        <dbReference type="Proteomes" id="UP000831290"/>
    </source>
</evidence>
<sequence>MEYEELKELLRSGKLTKEELEKIKRREIDNCQQKLNQWWEEIKKELKSSKVKFKEKEGKILYKGQIYNNKGVFAMMFTDYMKNKNKGIFAMIMMFIPRMKRSLRAEAERAENYGQLAQEYESLSTLLRKEQTPVLEEISNALKKLDNPVQAPPISSKQVKESHKRDSDPQETTTESQEPPISTKQALPPISTRKVSPMPAPKTHQQVFTGFGKPNISSKRASDPRETTTEKRKELQELPKISSKPTQQQQKEELRNKLMNLGKGSNKRDSRQIPKKRKTDGSEAKSFKPGKSSFRRSH</sequence>
<accession>A0A9E7D2R7</accession>
<dbReference type="EMBL" id="CP094358">
    <property type="protein sequence ID" value="UOB16989.1"/>
    <property type="molecule type" value="Genomic_DNA"/>
</dbReference>
<feature type="compositionally biased region" description="Basic and acidic residues" evidence="2">
    <location>
        <begin position="158"/>
        <end position="168"/>
    </location>
</feature>
<reference evidence="3" key="1">
    <citation type="submission" date="2022-03" db="EMBL/GenBank/DDBJ databases">
        <title>Description of Abyssus ytuae gen. nov., sp. nov., a novel member of the family Flavobacteriaceae isolated from the sediment of Mariana Trench.</title>
        <authorList>
            <person name="Zhang J."/>
            <person name="Xu X."/>
        </authorList>
    </citation>
    <scope>NUCLEOTIDE SEQUENCE</scope>
    <source>
        <strain evidence="3">MT3330</strain>
    </source>
</reference>